<dbReference type="GeneID" id="60421105"/>
<evidence type="ECO:0000313" key="3">
    <source>
        <dbReference type="Proteomes" id="UP000058925"/>
    </source>
</evidence>
<keyword evidence="3" id="KW-1185">Reference proteome</keyword>
<dbReference type="OrthoDB" id="11991at2157"/>
<dbReference type="KEGG" id="taa:NMY3_00977"/>
<feature type="compositionally biased region" description="Polar residues" evidence="1">
    <location>
        <begin position="34"/>
        <end position="50"/>
    </location>
</feature>
<sequence>MNNILTVAIIAVLATSVLLIGANTPVFAQENMTMNTSSSTPVDNTTQLSDTGMGMDANTMMGNSTSDNSTTTQ</sequence>
<evidence type="ECO:0000313" key="2">
    <source>
        <dbReference type="EMBL" id="ALI35182.1"/>
    </source>
</evidence>
<gene>
    <name evidence="2" type="ORF">NMY3_00977</name>
</gene>
<name>A0A654M6T1_9ARCH</name>
<dbReference type="EMBL" id="CP012850">
    <property type="protein sequence ID" value="ALI35182.1"/>
    <property type="molecule type" value="Genomic_DNA"/>
</dbReference>
<proteinExistence type="predicted"/>
<feature type="region of interest" description="Disordered" evidence="1">
    <location>
        <begin position="34"/>
        <end position="73"/>
    </location>
</feature>
<dbReference type="Proteomes" id="UP000058925">
    <property type="component" value="Chromosome"/>
</dbReference>
<protein>
    <submittedName>
        <fullName evidence="2">Uncharacterized protein</fullName>
    </submittedName>
</protein>
<feature type="compositionally biased region" description="Polar residues" evidence="1">
    <location>
        <begin position="60"/>
        <end position="73"/>
    </location>
</feature>
<evidence type="ECO:0000256" key="1">
    <source>
        <dbReference type="SAM" id="MobiDB-lite"/>
    </source>
</evidence>
<reference evidence="3" key="1">
    <citation type="submission" date="2015-10" db="EMBL/GenBank/DDBJ databases">
        <title>Niche specialization of a soil ammonia-oxidizing archaeon, Candidatus Nitrosocosmicus oleophilus.</title>
        <authorList>
            <person name="Jung M.-Y."/>
            <person name="Rhee S.-K."/>
        </authorList>
    </citation>
    <scope>NUCLEOTIDE SEQUENCE [LARGE SCALE GENOMIC DNA]</scope>
    <source>
        <strain evidence="3">MY3</strain>
    </source>
</reference>
<organism evidence="2 3">
    <name type="scientific">Candidatus Nitrosocosmicus oleophilus</name>
    <dbReference type="NCBI Taxonomy" id="1353260"/>
    <lineage>
        <taxon>Archaea</taxon>
        <taxon>Nitrososphaerota</taxon>
        <taxon>Nitrososphaeria</taxon>
        <taxon>Nitrososphaerales</taxon>
        <taxon>Nitrososphaeraceae</taxon>
        <taxon>Candidatus Nitrosocosmicus</taxon>
    </lineage>
</organism>
<dbReference type="AlphaFoldDB" id="A0A654M6T1"/>
<dbReference type="RefSeq" id="WP_196817709.1">
    <property type="nucleotide sequence ID" value="NZ_CP012850.1"/>
</dbReference>
<accession>A0A654M6T1</accession>